<dbReference type="SUPFAM" id="SSF53383">
    <property type="entry name" value="PLP-dependent transferases"/>
    <property type="match status" value="1"/>
</dbReference>
<accession>A0A6G1GCB4</accession>
<dbReference type="Pfam" id="PF00266">
    <property type="entry name" value="Aminotran_5"/>
    <property type="match status" value="1"/>
</dbReference>
<dbReference type="RefSeq" id="XP_033537171.1">
    <property type="nucleotide sequence ID" value="XM_033682245.1"/>
</dbReference>
<evidence type="ECO:0000313" key="2">
    <source>
        <dbReference type="EMBL" id="KAF1815540.1"/>
    </source>
</evidence>
<proteinExistence type="predicted"/>
<gene>
    <name evidence="2 4" type="ORF">P152DRAFT_496061</name>
</gene>
<dbReference type="InterPro" id="IPR015422">
    <property type="entry name" value="PyrdxlP-dep_Trfase_small"/>
</dbReference>
<dbReference type="EMBL" id="ML975151">
    <property type="protein sequence ID" value="KAF1815540.1"/>
    <property type="molecule type" value="Genomic_DNA"/>
</dbReference>
<dbReference type="AlphaFoldDB" id="A0A6G1GCB4"/>
<dbReference type="Proteomes" id="UP000504638">
    <property type="component" value="Unplaced"/>
</dbReference>
<dbReference type="GO" id="GO:0016740">
    <property type="term" value="F:transferase activity"/>
    <property type="evidence" value="ECO:0007669"/>
    <property type="project" value="UniProtKB-KW"/>
</dbReference>
<keyword evidence="3" id="KW-1185">Reference proteome</keyword>
<reference evidence="4" key="2">
    <citation type="submission" date="2020-04" db="EMBL/GenBank/DDBJ databases">
        <authorList>
            <consortium name="NCBI Genome Project"/>
        </authorList>
    </citation>
    <scope>NUCLEOTIDE SEQUENCE</scope>
    <source>
        <strain evidence="4">CBS 781.70</strain>
    </source>
</reference>
<dbReference type="InterPro" id="IPR015424">
    <property type="entry name" value="PyrdxlP-dep_Trfase"/>
</dbReference>
<dbReference type="OrthoDB" id="420046at2759"/>
<sequence length="401" mass="44560">MVQTFDIDEVRSHFPALSASQTYLDNAGGSQVLREVIDSISKYLSSSNVQMGSTYAIGQESTKRYTDGYRAAASFINADVDEIVIGGSTTQLLRNLSEALEFKSGDELIVSKVDHEANISSWISIADRLKLTLKWWAPPNSTNPKLEAEQLDALLTPKTRLVSCTHSSNVLGTIHDIKAIAEKVHTVQGARLCVDGVAFLPHRRIDVRDLGVDFYCFSWYKVYGPHIGMLYASREAQKDLLSLGHFFDPTDTLEYKLGLAASNYELTQSIPHIVEYLGGDSWQTLYDGIAEHERKLQSVLLDYLSSKEGVTIYGETMPDPSIRFPTISFIVKGRSSKEIVESVEAISGFGFRWGHFYSKRLVEQMLDAGPEGVVRVSAVHYNTVDEMAALVKVLDQVLGVY</sequence>
<evidence type="ECO:0000313" key="3">
    <source>
        <dbReference type="Proteomes" id="UP000504638"/>
    </source>
</evidence>
<dbReference type="Gene3D" id="3.90.1150.10">
    <property type="entry name" value="Aspartate Aminotransferase, domain 1"/>
    <property type="match status" value="1"/>
</dbReference>
<reference evidence="4" key="3">
    <citation type="submission" date="2025-04" db="UniProtKB">
        <authorList>
            <consortium name="RefSeq"/>
        </authorList>
    </citation>
    <scope>IDENTIFICATION</scope>
    <source>
        <strain evidence="4">CBS 781.70</strain>
    </source>
</reference>
<dbReference type="PANTHER" id="PTHR43586">
    <property type="entry name" value="CYSTEINE DESULFURASE"/>
    <property type="match status" value="1"/>
</dbReference>
<evidence type="ECO:0000259" key="1">
    <source>
        <dbReference type="Pfam" id="PF00266"/>
    </source>
</evidence>
<keyword evidence="2 4" id="KW-0808">Transferase</keyword>
<dbReference type="Gene3D" id="3.40.640.10">
    <property type="entry name" value="Type I PLP-dependent aspartate aminotransferase-like (Major domain)"/>
    <property type="match status" value="1"/>
</dbReference>
<organism evidence="2">
    <name type="scientific">Eremomyces bilateralis CBS 781.70</name>
    <dbReference type="NCBI Taxonomy" id="1392243"/>
    <lineage>
        <taxon>Eukaryota</taxon>
        <taxon>Fungi</taxon>
        <taxon>Dikarya</taxon>
        <taxon>Ascomycota</taxon>
        <taxon>Pezizomycotina</taxon>
        <taxon>Dothideomycetes</taxon>
        <taxon>Dothideomycetes incertae sedis</taxon>
        <taxon>Eremomycetales</taxon>
        <taxon>Eremomycetaceae</taxon>
        <taxon>Eremomyces</taxon>
    </lineage>
</organism>
<dbReference type="InterPro" id="IPR000192">
    <property type="entry name" value="Aminotrans_V_dom"/>
</dbReference>
<dbReference type="GeneID" id="54422815"/>
<feature type="domain" description="Aminotransferase class V" evidence="1">
    <location>
        <begin position="22"/>
        <end position="390"/>
    </location>
</feature>
<name>A0A6G1GCB4_9PEZI</name>
<dbReference type="PANTHER" id="PTHR43586:SF21">
    <property type="entry name" value="PYRIDOXAL PHOSPHATE (PLP)-DEPENDENT ASPARTATE AMINOTRANSFERASE SUPERFAMILY"/>
    <property type="match status" value="1"/>
</dbReference>
<evidence type="ECO:0000313" key="4">
    <source>
        <dbReference type="RefSeq" id="XP_033537171.1"/>
    </source>
</evidence>
<dbReference type="InterPro" id="IPR015421">
    <property type="entry name" value="PyrdxlP-dep_Trfase_major"/>
</dbReference>
<reference evidence="2 4" key="1">
    <citation type="submission" date="2020-01" db="EMBL/GenBank/DDBJ databases">
        <authorList>
            <consortium name="DOE Joint Genome Institute"/>
            <person name="Haridas S."/>
            <person name="Albert R."/>
            <person name="Binder M."/>
            <person name="Bloem J."/>
            <person name="Labutti K."/>
            <person name="Salamov A."/>
            <person name="Andreopoulos B."/>
            <person name="Baker S.E."/>
            <person name="Barry K."/>
            <person name="Bills G."/>
            <person name="Bluhm B.H."/>
            <person name="Cannon C."/>
            <person name="Castanera R."/>
            <person name="Culley D.E."/>
            <person name="Daum C."/>
            <person name="Ezra D."/>
            <person name="Gonzalez J.B."/>
            <person name="Henrissat B."/>
            <person name="Kuo A."/>
            <person name="Liang C."/>
            <person name="Lipzen A."/>
            <person name="Lutzoni F."/>
            <person name="Magnuson J."/>
            <person name="Mondo S."/>
            <person name="Nolan M."/>
            <person name="Ohm R."/>
            <person name="Pangilinan J."/>
            <person name="Park H.-J."/>
            <person name="Ramirez L."/>
            <person name="Alfaro M."/>
            <person name="Sun H."/>
            <person name="Tritt A."/>
            <person name="Yoshinaga Y."/>
            <person name="Zwiers L.-H."/>
            <person name="Turgeon B.G."/>
            <person name="Goodwin S.B."/>
            <person name="Spatafora J.W."/>
            <person name="Crous P.W."/>
            <person name="Grigoriev I.V."/>
        </authorList>
    </citation>
    <scope>NUCLEOTIDE SEQUENCE</scope>
    <source>
        <strain evidence="2 4">CBS 781.70</strain>
    </source>
</reference>
<protein>
    <submittedName>
        <fullName evidence="2 4">PLP-dependent transferase</fullName>
    </submittedName>
</protein>